<evidence type="ECO:0000256" key="1">
    <source>
        <dbReference type="ARBA" id="ARBA00004651"/>
    </source>
</evidence>
<proteinExistence type="inferred from homology"/>
<evidence type="ECO:0000256" key="3">
    <source>
        <dbReference type="ARBA" id="ARBA00022475"/>
    </source>
</evidence>
<evidence type="ECO:0000313" key="9">
    <source>
        <dbReference type="Proteomes" id="UP001596958"/>
    </source>
</evidence>
<evidence type="ECO:0000313" key="8">
    <source>
        <dbReference type="EMBL" id="MFD0750622.1"/>
    </source>
</evidence>
<feature type="transmembrane region" description="Helical" evidence="7">
    <location>
        <begin position="76"/>
        <end position="109"/>
    </location>
</feature>
<dbReference type="InterPro" id="IPR027417">
    <property type="entry name" value="P-loop_NTPase"/>
</dbReference>
<evidence type="ECO:0000256" key="2">
    <source>
        <dbReference type="ARBA" id="ARBA00008806"/>
    </source>
</evidence>
<dbReference type="Proteomes" id="UP001596958">
    <property type="component" value="Unassembled WGS sequence"/>
</dbReference>
<keyword evidence="6 7" id="KW-0472">Membrane</keyword>
<keyword evidence="3" id="KW-1003">Cell membrane</keyword>
<dbReference type="CDD" id="cd01127">
    <property type="entry name" value="TrwB_TraG_TraD_VirD4"/>
    <property type="match status" value="1"/>
</dbReference>
<dbReference type="InterPro" id="IPR003688">
    <property type="entry name" value="TraG/VirD4"/>
</dbReference>
<keyword evidence="4 7" id="KW-0812">Transmembrane</keyword>
<evidence type="ECO:0000256" key="5">
    <source>
        <dbReference type="ARBA" id="ARBA00022989"/>
    </source>
</evidence>
<name>A0ABW2YVX1_9SPHI</name>
<organism evidence="8 9">
    <name type="scientific">Mucilaginibacter calamicampi</name>
    <dbReference type="NCBI Taxonomy" id="1302352"/>
    <lineage>
        <taxon>Bacteria</taxon>
        <taxon>Pseudomonadati</taxon>
        <taxon>Bacteroidota</taxon>
        <taxon>Sphingobacteriia</taxon>
        <taxon>Sphingobacteriales</taxon>
        <taxon>Sphingobacteriaceae</taxon>
        <taxon>Mucilaginibacter</taxon>
    </lineage>
</organism>
<dbReference type="PANTHER" id="PTHR37937">
    <property type="entry name" value="CONJUGATIVE TRANSFER: DNA TRANSPORT"/>
    <property type="match status" value="1"/>
</dbReference>
<reference evidence="9" key="1">
    <citation type="journal article" date="2019" name="Int. J. Syst. Evol. Microbiol.">
        <title>The Global Catalogue of Microorganisms (GCM) 10K type strain sequencing project: providing services to taxonomists for standard genome sequencing and annotation.</title>
        <authorList>
            <consortium name="The Broad Institute Genomics Platform"/>
            <consortium name="The Broad Institute Genome Sequencing Center for Infectious Disease"/>
            <person name="Wu L."/>
            <person name="Ma J."/>
        </authorList>
    </citation>
    <scope>NUCLEOTIDE SEQUENCE [LARGE SCALE GENOMIC DNA]</scope>
    <source>
        <strain evidence="9">CCUG 63418</strain>
    </source>
</reference>
<dbReference type="Gene3D" id="3.40.50.300">
    <property type="entry name" value="P-loop containing nucleotide triphosphate hydrolases"/>
    <property type="match status" value="1"/>
</dbReference>
<sequence length="599" mass="67977">MEFKEKLKGFQWALCAAALLLMIAGINRDESQLIFLSLFLALCAVLAFIRFQKHSPAVLGISDTFFNQLRTLQMPIGVIGVGLLTVGIVTWTIFCIVISLGLMFLWYVLFKANNANSGPKTDHGSARWATYEEMKATGNSEPHGLYIGYQHMRNKSGHLLTVAGSGQGKGVNLIIPSLLVNPFGSYVVTDPKGENAFITARFQKEFGQRVYIIDPWDEQKKLGAIHGIQSSGFNPFAFLKKNMHELRDNCEQIANFLIPDKPDAKDPFWNDRARSMIKTFLMHIVTAMPEEDHNFWTLYKMLRLSGDDWLMLLFDLKNNKAEHELISIAAEELIGIQKTENTMASIRSTAQNATTIFESPQLRQSLAKDDFDPYYLTSANCTVYIVIPERYLDTHGVWLRLVIGLCLKACNEKPGLRVNFILDEFAVLGKMKDIQKGYAFARGQNIVLWAFVQSLSQIKDIYGDDGLNTFIGNAAVLQAFGIKDYFTADYISKLLGEATLEKISTTVSHNPHTRDDNRSLNYQTYGRRLLTVDEVTTFPHIITFADNLKIQIQKLPYFKSFFENVKLTPQQQKDRDSGKAIEWFDYFKKRADPPPRINH</sequence>
<dbReference type="InterPro" id="IPR051539">
    <property type="entry name" value="T4SS-coupling_protein"/>
</dbReference>
<keyword evidence="9" id="KW-1185">Reference proteome</keyword>
<dbReference type="PANTHER" id="PTHR37937:SF1">
    <property type="entry name" value="CONJUGATIVE TRANSFER: DNA TRANSPORT"/>
    <property type="match status" value="1"/>
</dbReference>
<protein>
    <submittedName>
        <fullName evidence="8">Type IV secretory system conjugative DNA transfer family protein</fullName>
    </submittedName>
</protein>
<keyword evidence="5 7" id="KW-1133">Transmembrane helix</keyword>
<evidence type="ECO:0000256" key="7">
    <source>
        <dbReference type="SAM" id="Phobius"/>
    </source>
</evidence>
<feature type="transmembrane region" description="Helical" evidence="7">
    <location>
        <begin position="33"/>
        <end position="51"/>
    </location>
</feature>
<comment type="similarity">
    <text evidence="2">Belongs to the VirD4/TraG family.</text>
</comment>
<evidence type="ECO:0000256" key="6">
    <source>
        <dbReference type="ARBA" id="ARBA00023136"/>
    </source>
</evidence>
<comment type="caution">
    <text evidence="8">The sequence shown here is derived from an EMBL/GenBank/DDBJ whole genome shotgun (WGS) entry which is preliminary data.</text>
</comment>
<dbReference type="Pfam" id="PF02534">
    <property type="entry name" value="T4SS-DNA_transf"/>
    <property type="match status" value="1"/>
</dbReference>
<evidence type="ECO:0000256" key="4">
    <source>
        <dbReference type="ARBA" id="ARBA00022692"/>
    </source>
</evidence>
<dbReference type="RefSeq" id="WP_377100049.1">
    <property type="nucleotide sequence ID" value="NZ_JBHTHU010000006.1"/>
</dbReference>
<dbReference type="EMBL" id="JBHTHU010000006">
    <property type="protein sequence ID" value="MFD0750622.1"/>
    <property type="molecule type" value="Genomic_DNA"/>
</dbReference>
<feature type="transmembrane region" description="Helical" evidence="7">
    <location>
        <begin position="9"/>
        <end position="27"/>
    </location>
</feature>
<accession>A0ABW2YVX1</accession>
<dbReference type="SUPFAM" id="SSF52540">
    <property type="entry name" value="P-loop containing nucleoside triphosphate hydrolases"/>
    <property type="match status" value="1"/>
</dbReference>
<gene>
    <name evidence="8" type="ORF">ACFQZS_10740</name>
</gene>
<comment type="subcellular location">
    <subcellularLocation>
        <location evidence="1">Cell membrane</location>
        <topology evidence="1">Multi-pass membrane protein</topology>
    </subcellularLocation>
</comment>